<evidence type="ECO:0000313" key="3">
    <source>
        <dbReference type="Proteomes" id="UP000241647"/>
    </source>
</evidence>
<dbReference type="RefSeq" id="WP_063022961.1">
    <property type="nucleotide sequence ID" value="NZ_PYHS01000004.1"/>
</dbReference>
<dbReference type="Pfam" id="PF11716">
    <property type="entry name" value="MDMPI_N"/>
    <property type="match status" value="1"/>
</dbReference>
<feature type="domain" description="Mycothiol-dependent maleylpyruvate isomerase metal-binding" evidence="1">
    <location>
        <begin position="8"/>
        <end position="136"/>
    </location>
</feature>
<dbReference type="Proteomes" id="UP000241647">
    <property type="component" value="Unassembled WGS sequence"/>
</dbReference>
<accession>A0A2T2Z8V0</accession>
<dbReference type="InterPro" id="IPR024344">
    <property type="entry name" value="MDMPI_metal-binding"/>
</dbReference>
<evidence type="ECO:0000259" key="1">
    <source>
        <dbReference type="Pfam" id="PF11716"/>
    </source>
</evidence>
<evidence type="ECO:0000313" key="2">
    <source>
        <dbReference type="EMBL" id="PSR64186.1"/>
    </source>
</evidence>
<reference evidence="2 3" key="1">
    <citation type="submission" date="2018-02" db="EMBL/GenBank/DDBJ databases">
        <title>8 Nocardia nova and 1 Nocardia cyriacigeorgica strain used for evolution to TMP-SMX.</title>
        <authorList>
            <person name="Mehta H."/>
            <person name="Weng J."/>
            <person name="Shamoo Y."/>
        </authorList>
    </citation>
    <scope>NUCLEOTIDE SEQUENCE [LARGE SCALE GENOMIC DNA]</scope>
    <source>
        <strain evidence="2 3">ATCC 33727</strain>
    </source>
</reference>
<gene>
    <name evidence="2" type="ORF">C8259_10285</name>
</gene>
<dbReference type="AlphaFoldDB" id="A0A2T2Z8V0"/>
<dbReference type="InterPro" id="IPR034660">
    <property type="entry name" value="DinB/YfiT-like"/>
</dbReference>
<proteinExistence type="predicted"/>
<dbReference type="Gene3D" id="1.20.120.450">
    <property type="entry name" value="dinb family like domain"/>
    <property type="match status" value="1"/>
</dbReference>
<sequence length="255" mass="27536">MSSAVQQSREAEAFLEARRAIAPDVVSACAGWTAHEVTAHLVAGAVEISRHLEPYPNGEPVPATRGFEEREAPFRAMSDPELMRRLELEEQRLRGLLGDVLAADPGAVVPWSGRTMPVAMFQPHLRSEFAVHRWDITGDDGVGDELLAQPELTAHAVRALGPMLLASGARRDPSPDQNFDVRLRSPGAPDIRLSVESGCAALSSVADASDAPGLELDAAARLLVLWGRRPEPRTRVRSTLAPAQLTRLHALLAGY</sequence>
<organism evidence="2 3">
    <name type="scientific">Nocardia nova</name>
    <dbReference type="NCBI Taxonomy" id="37330"/>
    <lineage>
        <taxon>Bacteria</taxon>
        <taxon>Bacillati</taxon>
        <taxon>Actinomycetota</taxon>
        <taxon>Actinomycetes</taxon>
        <taxon>Mycobacteriales</taxon>
        <taxon>Nocardiaceae</taxon>
        <taxon>Nocardia</taxon>
    </lineage>
</organism>
<dbReference type="GO" id="GO:0046872">
    <property type="term" value="F:metal ion binding"/>
    <property type="evidence" value="ECO:0007669"/>
    <property type="project" value="InterPro"/>
</dbReference>
<protein>
    <recommendedName>
        <fullName evidence="1">Mycothiol-dependent maleylpyruvate isomerase metal-binding domain-containing protein</fullName>
    </recommendedName>
</protein>
<comment type="caution">
    <text evidence="2">The sequence shown here is derived from an EMBL/GenBank/DDBJ whole genome shotgun (WGS) entry which is preliminary data.</text>
</comment>
<dbReference type="EMBL" id="PYHS01000004">
    <property type="protein sequence ID" value="PSR64186.1"/>
    <property type="molecule type" value="Genomic_DNA"/>
</dbReference>
<dbReference type="SUPFAM" id="SSF109854">
    <property type="entry name" value="DinB/YfiT-like putative metalloenzymes"/>
    <property type="match status" value="1"/>
</dbReference>
<name>A0A2T2Z8V0_9NOCA</name>